<dbReference type="InterPro" id="IPR046347">
    <property type="entry name" value="bZIP_sf"/>
</dbReference>
<dbReference type="SUPFAM" id="SSF57959">
    <property type="entry name" value="Leucine zipper domain"/>
    <property type="match status" value="1"/>
</dbReference>
<evidence type="ECO:0000256" key="3">
    <source>
        <dbReference type="SAM" id="MobiDB-lite"/>
    </source>
</evidence>
<dbReference type="EMBL" id="JAPCWZ010000003">
    <property type="protein sequence ID" value="KAK8874166.1"/>
    <property type="molecule type" value="Genomic_DNA"/>
</dbReference>
<comment type="caution">
    <text evidence="5">The sequence shown here is derived from an EMBL/GenBank/DDBJ whole genome shotgun (WGS) entry which is preliminary data.</text>
</comment>
<accession>A0ABR2J9E0</accession>
<keyword evidence="2" id="KW-0539">Nucleus</keyword>
<feature type="region of interest" description="Disordered" evidence="3">
    <location>
        <begin position="201"/>
        <end position="220"/>
    </location>
</feature>
<sequence>MNAWTDLKPLFSSRAELSARLVGRYPASSPHRPQNKPFRASWGFSRFADPTQAGGYPSPPTYYSSPNRRKPSLGSLYEQTQSMSSSSSPQAHSGGHAHGNSQDKSPLSSLNLGFLKTLSEKRTTRDGQPAKRRGPKPDSKPALTRRQELNRQAQRTHRERKELYIKALEDEVLRLKEIYSNVSQDKDKLAEENKQLKGLLNQNGIPMASPGRMDDVISNPSLGYTSSASVSGGSYAPGSATTYTPPLTSQSIPLSASSQGMPHYQQQHSHHGRSTSQQHSQQHQHGRVDYDQVGVDFVLTLERPCMDHMPYLVDRARDGTGEPCGHTLMASCPPEPVDKLTNDIPFGYSHTRSEEGKSGQRTWELSKGDLATLLDLSQKLDLDGEITPVMAWGMILAHPRLSEIRPEEFRKLADELKGKVRCYGFGAVMEEFEVRDALNAVLSTKPEYIY</sequence>
<feature type="region of interest" description="Disordered" evidence="3">
    <location>
        <begin position="24"/>
        <end position="158"/>
    </location>
</feature>
<dbReference type="PROSITE" id="PS50217">
    <property type="entry name" value="BZIP"/>
    <property type="match status" value="1"/>
</dbReference>
<reference evidence="5 6" key="1">
    <citation type="journal article" date="2024" name="IMA Fungus">
        <title>Apiospora arundinis, a panoply of carbohydrate-active enzymes and secondary metabolites.</title>
        <authorList>
            <person name="Sorensen T."/>
            <person name="Petersen C."/>
            <person name="Muurmann A.T."/>
            <person name="Christiansen J.V."/>
            <person name="Brundto M.L."/>
            <person name="Overgaard C.K."/>
            <person name="Boysen A.T."/>
            <person name="Wollenberg R.D."/>
            <person name="Larsen T.O."/>
            <person name="Sorensen J.L."/>
            <person name="Nielsen K.L."/>
            <person name="Sondergaard T.E."/>
        </authorList>
    </citation>
    <scope>NUCLEOTIDE SEQUENCE [LARGE SCALE GENOMIC DNA]</scope>
    <source>
        <strain evidence="5 6">AAU 773</strain>
    </source>
</reference>
<dbReference type="InterPro" id="IPR050936">
    <property type="entry name" value="AP-1-like"/>
</dbReference>
<feature type="compositionally biased region" description="Low complexity" evidence="3">
    <location>
        <begin position="274"/>
        <end position="283"/>
    </location>
</feature>
<feature type="compositionally biased region" description="Basic and acidic residues" evidence="3">
    <location>
        <begin position="118"/>
        <end position="149"/>
    </location>
</feature>
<feature type="domain" description="BZIP" evidence="4">
    <location>
        <begin position="145"/>
        <end position="203"/>
    </location>
</feature>
<evidence type="ECO:0000256" key="1">
    <source>
        <dbReference type="ARBA" id="ARBA00004123"/>
    </source>
</evidence>
<dbReference type="CDD" id="cd14688">
    <property type="entry name" value="bZIP_YAP"/>
    <property type="match status" value="1"/>
</dbReference>
<dbReference type="InterPro" id="IPR004827">
    <property type="entry name" value="bZIP"/>
</dbReference>
<feature type="compositionally biased region" description="Polar residues" evidence="3">
    <location>
        <begin position="100"/>
        <end position="111"/>
    </location>
</feature>
<organism evidence="5 6">
    <name type="scientific">Apiospora arundinis</name>
    <dbReference type="NCBI Taxonomy" id="335852"/>
    <lineage>
        <taxon>Eukaryota</taxon>
        <taxon>Fungi</taxon>
        <taxon>Dikarya</taxon>
        <taxon>Ascomycota</taxon>
        <taxon>Pezizomycotina</taxon>
        <taxon>Sordariomycetes</taxon>
        <taxon>Xylariomycetidae</taxon>
        <taxon>Amphisphaeriales</taxon>
        <taxon>Apiosporaceae</taxon>
        <taxon>Apiospora</taxon>
    </lineage>
</organism>
<gene>
    <name evidence="5" type="ORF">PGQ11_004680</name>
</gene>
<evidence type="ECO:0000313" key="6">
    <source>
        <dbReference type="Proteomes" id="UP001390339"/>
    </source>
</evidence>
<proteinExistence type="predicted"/>
<feature type="compositionally biased region" description="Polar residues" evidence="3">
    <location>
        <begin position="239"/>
        <end position="260"/>
    </location>
</feature>
<feature type="region of interest" description="Disordered" evidence="3">
    <location>
        <begin position="228"/>
        <end position="287"/>
    </location>
</feature>
<dbReference type="PANTHER" id="PTHR40621">
    <property type="entry name" value="TRANSCRIPTION FACTOR KAPC-RELATED"/>
    <property type="match status" value="1"/>
</dbReference>
<protein>
    <submittedName>
        <fullName evidence="5">BZIP-type transcription factor</fullName>
    </submittedName>
</protein>
<evidence type="ECO:0000259" key="4">
    <source>
        <dbReference type="PROSITE" id="PS50217"/>
    </source>
</evidence>
<evidence type="ECO:0000256" key="2">
    <source>
        <dbReference type="ARBA" id="ARBA00023242"/>
    </source>
</evidence>
<comment type="subcellular location">
    <subcellularLocation>
        <location evidence="1">Nucleus</location>
    </subcellularLocation>
</comment>
<dbReference type="PANTHER" id="PTHR40621:SF6">
    <property type="entry name" value="AP-1-LIKE TRANSCRIPTION FACTOR YAP1-RELATED"/>
    <property type="match status" value="1"/>
</dbReference>
<dbReference type="Gene3D" id="1.20.5.170">
    <property type="match status" value="1"/>
</dbReference>
<name>A0ABR2J9E0_9PEZI</name>
<keyword evidence="6" id="KW-1185">Reference proteome</keyword>
<evidence type="ECO:0000313" key="5">
    <source>
        <dbReference type="EMBL" id="KAK8874166.1"/>
    </source>
</evidence>
<feature type="compositionally biased region" description="Low complexity" evidence="3">
    <location>
        <begin position="81"/>
        <end position="94"/>
    </location>
</feature>
<dbReference type="Proteomes" id="UP001390339">
    <property type="component" value="Unassembled WGS sequence"/>
</dbReference>